<dbReference type="PANTHER" id="PTHR41309">
    <property type="entry name" value="MEMBRANE PROTEIN-RELATED"/>
    <property type="match status" value="1"/>
</dbReference>
<evidence type="ECO:0000256" key="1">
    <source>
        <dbReference type="SAM" id="Phobius"/>
    </source>
</evidence>
<keyword evidence="1" id="KW-0812">Transmembrane</keyword>
<name>A0ABX2N914_9FIRM</name>
<dbReference type="Proteomes" id="UP000540919">
    <property type="component" value="Unassembled WGS sequence"/>
</dbReference>
<feature type="transmembrane region" description="Helical" evidence="1">
    <location>
        <begin position="21"/>
        <end position="51"/>
    </location>
</feature>
<feature type="transmembrane region" description="Helical" evidence="1">
    <location>
        <begin position="151"/>
        <end position="167"/>
    </location>
</feature>
<dbReference type="RefSeq" id="WP_176269593.1">
    <property type="nucleotide sequence ID" value="NZ_JABVBA010000003.1"/>
</dbReference>
<evidence type="ECO:0000313" key="2">
    <source>
        <dbReference type="EMBL" id="NVF11191.1"/>
    </source>
</evidence>
<dbReference type="Pfam" id="PF13346">
    <property type="entry name" value="ABC2_membrane_5"/>
    <property type="match status" value="1"/>
</dbReference>
<gene>
    <name evidence="2" type="ORF">HV819_04185</name>
</gene>
<evidence type="ECO:0000313" key="3">
    <source>
        <dbReference type="Proteomes" id="UP000540919"/>
    </source>
</evidence>
<proteinExistence type="predicted"/>
<keyword evidence="1" id="KW-0472">Membrane</keyword>
<comment type="caution">
    <text evidence="2">The sequence shown here is derived from an EMBL/GenBank/DDBJ whole genome shotgun (WGS) entry which is preliminary data.</text>
</comment>
<protein>
    <submittedName>
        <fullName evidence="2">ABC-2 transporter permease</fullName>
    </submittedName>
</protein>
<organism evidence="2 3">
    <name type="scientific">Anaerococcus faecalis</name>
    <dbReference type="NCBI Taxonomy" id="2742993"/>
    <lineage>
        <taxon>Bacteria</taxon>
        <taxon>Bacillati</taxon>
        <taxon>Bacillota</taxon>
        <taxon>Tissierellia</taxon>
        <taxon>Tissierellales</taxon>
        <taxon>Peptoniphilaceae</taxon>
        <taxon>Anaerococcus</taxon>
    </lineage>
</organism>
<keyword evidence="1" id="KW-1133">Transmembrane helix</keyword>
<feature type="transmembrane region" description="Helical" evidence="1">
    <location>
        <begin position="187"/>
        <end position="209"/>
    </location>
</feature>
<feature type="transmembrane region" description="Helical" evidence="1">
    <location>
        <begin position="116"/>
        <end position="136"/>
    </location>
</feature>
<accession>A0ABX2N914</accession>
<dbReference type="EMBL" id="JABVBA010000003">
    <property type="protein sequence ID" value="NVF11191.1"/>
    <property type="molecule type" value="Genomic_DNA"/>
</dbReference>
<keyword evidence="3" id="KW-1185">Reference proteome</keyword>
<sequence>MKGLIYKDFIILLSKITKKKLLVFISAICIVSIIIETSILPLISISIQFFALSYSLELFEEDNKDRWREYIMTLPVRSKDIVVSRYLSNILILTISFLFTSVISIIKFYLDSKVMLSYMLIFPIIGLIASLIYLSIVNPLNFFLSSNNKRIVSFIIIVIASFTLYLIKRLDSKKIKNIFNIFISNKILLIFLITISTILLIIISIFISIKCLNKNKQEC</sequence>
<dbReference type="InterPro" id="IPR025699">
    <property type="entry name" value="ABC2_memb-like"/>
</dbReference>
<reference evidence="2 3" key="1">
    <citation type="submission" date="2020-06" db="EMBL/GenBank/DDBJ databases">
        <title>Anaerococcus sp. nov., isolated form swine feces.</title>
        <authorList>
            <person name="Yu S."/>
        </authorList>
    </citation>
    <scope>NUCLEOTIDE SEQUENCE [LARGE SCALE GENOMIC DNA]</scope>
    <source>
        <strain evidence="2 3">AGMB00486</strain>
    </source>
</reference>
<feature type="transmembrane region" description="Helical" evidence="1">
    <location>
        <begin position="86"/>
        <end position="109"/>
    </location>
</feature>
<dbReference type="PANTHER" id="PTHR41309:SF2">
    <property type="entry name" value="MEMBRANE PROTEIN"/>
    <property type="match status" value="1"/>
</dbReference>